<gene>
    <name evidence="1" type="ORF">HRG_02526</name>
</gene>
<dbReference type="Proteomes" id="UP000824596">
    <property type="component" value="Unassembled WGS sequence"/>
</dbReference>
<evidence type="ECO:0000313" key="2">
    <source>
        <dbReference type="Proteomes" id="UP000824596"/>
    </source>
</evidence>
<dbReference type="GeneID" id="68351655"/>
<sequence length="260" mass="29074">MDGGPEFVMLKYQAWLETADFEGKLLGAIVKEYLNPTSFREPDNPLQYNHEPFAEGAFTDFAVSTATTAGRFGVASLKSLADFSFFGRTSDEVHLKGKRIRWKRLQRLDRFWEALSRDAAVRARVPRWIKFGTTWSVCLVVGIMICEDVDVSVENNRARGTKGNAGTPRITIGEEGKASLIFSGKSEGSKIFALELKRVTTRWLSFQTLKLKSAGPRPKGRLLSKAEYQAPEEGQESVHIEDMMLEKISGEELAVIGECM</sequence>
<comment type="caution">
    <text evidence="1">The sequence shown here is derived from an EMBL/GenBank/DDBJ whole genome shotgun (WGS) entry which is preliminary data.</text>
</comment>
<dbReference type="EMBL" id="JAIZPD010000002">
    <property type="protein sequence ID" value="KAH0967117.1"/>
    <property type="molecule type" value="Genomic_DNA"/>
</dbReference>
<dbReference type="RefSeq" id="XP_044724630.1">
    <property type="nucleotide sequence ID" value="XM_044860997.1"/>
</dbReference>
<evidence type="ECO:0000313" key="1">
    <source>
        <dbReference type="EMBL" id="KAH0967117.1"/>
    </source>
</evidence>
<name>A0A9P8N5S8_9HYPO</name>
<accession>A0A9P8N5S8</accession>
<dbReference type="OrthoDB" id="5429909at2759"/>
<protein>
    <submittedName>
        <fullName evidence="1">Uncharacterized protein</fullName>
    </submittedName>
</protein>
<dbReference type="AlphaFoldDB" id="A0A9P8N5S8"/>
<reference evidence="1" key="1">
    <citation type="submission" date="2021-09" db="EMBL/GenBank/DDBJ databases">
        <title>A high-quality genome of the endoparasitic fungus Hirsutella rhossiliensis with a comparison of Hirsutella genomes reveals transposable elements contributing to genome size variation.</title>
        <authorList>
            <person name="Lin R."/>
            <person name="Jiao Y."/>
            <person name="Sun X."/>
            <person name="Ling J."/>
            <person name="Xie B."/>
            <person name="Cheng X."/>
        </authorList>
    </citation>
    <scope>NUCLEOTIDE SEQUENCE</scope>
    <source>
        <strain evidence="1">HR02</strain>
    </source>
</reference>
<organism evidence="1 2">
    <name type="scientific">Hirsutella rhossiliensis</name>
    <dbReference type="NCBI Taxonomy" id="111463"/>
    <lineage>
        <taxon>Eukaryota</taxon>
        <taxon>Fungi</taxon>
        <taxon>Dikarya</taxon>
        <taxon>Ascomycota</taxon>
        <taxon>Pezizomycotina</taxon>
        <taxon>Sordariomycetes</taxon>
        <taxon>Hypocreomycetidae</taxon>
        <taxon>Hypocreales</taxon>
        <taxon>Ophiocordycipitaceae</taxon>
        <taxon>Hirsutella</taxon>
    </lineage>
</organism>
<proteinExistence type="predicted"/>
<keyword evidence="2" id="KW-1185">Reference proteome</keyword>